<dbReference type="AlphaFoldDB" id="A0AAV7HTM3"/>
<reference evidence="2 3" key="1">
    <citation type="journal article" date="2021" name="J. Hered.">
        <title>A chromosome-level genome assembly of the parasitoid wasp, Cotesia glomerata (Hymenoptera: Braconidae).</title>
        <authorList>
            <person name="Pinto B.J."/>
            <person name="Weis J.J."/>
            <person name="Gamble T."/>
            <person name="Ode P.J."/>
            <person name="Paul R."/>
            <person name="Zaspel J.M."/>
        </authorList>
    </citation>
    <scope>NUCLEOTIDE SEQUENCE [LARGE SCALE GENOMIC DNA]</scope>
    <source>
        <strain evidence="2">CgM1</strain>
    </source>
</reference>
<keyword evidence="1" id="KW-0067">ATP-binding</keyword>
<organism evidence="2 3">
    <name type="scientific">Cotesia glomerata</name>
    <name type="common">Lepidopteran parasitic wasp</name>
    <name type="synonym">Apanteles glomeratus</name>
    <dbReference type="NCBI Taxonomy" id="32391"/>
    <lineage>
        <taxon>Eukaryota</taxon>
        <taxon>Metazoa</taxon>
        <taxon>Ecdysozoa</taxon>
        <taxon>Arthropoda</taxon>
        <taxon>Hexapoda</taxon>
        <taxon>Insecta</taxon>
        <taxon>Pterygota</taxon>
        <taxon>Neoptera</taxon>
        <taxon>Endopterygota</taxon>
        <taxon>Hymenoptera</taxon>
        <taxon>Apocrita</taxon>
        <taxon>Ichneumonoidea</taxon>
        <taxon>Braconidae</taxon>
        <taxon>Microgastrinae</taxon>
        <taxon>Cotesia</taxon>
    </lineage>
</organism>
<evidence type="ECO:0000256" key="1">
    <source>
        <dbReference type="PROSITE-ProRule" id="PRU10141"/>
    </source>
</evidence>
<feature type="non-terminal residue" evidence="2">
    <location>
        <position position="65"/>
    </location>
</feature>
<name>A0AAV7HTM3_COTGL</name>
<dbReference type="SUPFAM" id="SSF56112">
    <property type="entry name" value="Protein kinase-like (PK-like)"/>
    <property type="match status" value="1"/>
</dbReference>
<accession>A0AAV7HTM3</accession>
<keyword evidence="3" id="KW-1185">Reference proteome</keyword>
<sequence>MQGVDEYEVFYASPSTDFGYLWFQEEDIKFIDAVLGHGAFGAVILATWNNTEVTVKKNQSLRNNQ</sequence>
<dbReference type="Gene3D" id="3.30.200.20">
    <property type="entry name" value="Phosphorylase Kinase, domain 1"/>
    <property type="match status" value="1"/>
</dbReference>
<comment type="caution">
    <text evidence="2">The sequence shown here is derived from an EMBL/GenBank/DDBJ whole genome shotgun (WGS) entry which is preliminary data.</text>
</comment>
<proteinExistence type="predicted"/>
<evidence type="ECO:0008006" key="4">
    <source>
        <dbReference type="Google" id="ProtNLM"/>
    </source>
</evidence>
<dbReference type="GO" id="GO:0005524">
    <property type="term" value="F:ATP binding"/>
    <property type="evidence" value="ECO:0007669"/>
    <property type="project" value="UniProtKB-UniRule"/>
</dbReference>
<evidence type="ECO:0000313" key="3">
    <source>
        <dbReference type="Proteomes" id="UP000826195"/>
    </source>
</evidence>
<keyword evidence="1" id="KW-0547">Nucleotide-binding</keyword>
<gene>
    <name evidence="2" type="ORF">KQX54_000618</name>
</gene>
<protein>
    <recommendedName>
        <fullName evidence="4">Protein kinase domain-containing protein</fullName>
    </recommendedName>
</protein>
<dbReference type="PROSITE" id="PS00107">
    <property type="entry name" value="PROTEIN_KINASE_ATP"/>
    <property type="match status" value="1"/>
</dbReference>
<dbReference type="Proteomes" id="UP000826195">
    <property type="component" value="Unassembled WGS sequence"/>
</dbReference>
<dbReference type="InterPro" id="IPR011009">
    <property type="entry name" value="Kinase-like_dom_sf"/>
</dbReference>
<dbReference type="InterPro" id="IPR017441">
    <property type="entry name" value="Protein_kinase_ATP_BS"/>
</dbReference>
<feature type="binding site" evidence="1">
    <location>
        <position position="57"/>
    </location>
    <ligand>
        <name>ATP</name>
        <dbReference type="ChEBI" id="CHEBI:30616"/>
    </ligand>
</feature>
<evidence type="ECO:0000313" key="2">
    <source>
        <dbReference type="EMBL" id="KAH0533607.1"/>
    </source>
</evidence>
<dbReference type="EMBL" id="JAHXZJ010003033">
    <property type="protein sequence ID" value="KAH0533607.1"/>
    <property type="molecule type" value="Genomic_DNA"/>
</dbReference>